<dbReference type="KEGG" id="aka:TKWG_17985"/>
<gene>
    <name evidence="1" type="ordered locus">TKWG_17985</name>
</gene>
<dbReference type="AlphaFoldDB" id="I3UEN9"/>
<name>I3UEN9_ADVKW</name>
<dbReference type="Proteomes" id="UP000005267">
    <property type="component" value="Chromosome"/>
</dbReference>
<reference evidence="1 2" key="1">
    <citation type="journal article" date="2011" name="J. Bacteriol.">
        <title>Whole-genome shotgun sequencing of the sulfur-oxidizing chemoautotroph Tetrathiobacter kashmirensis.</title>
        <authorList>
            <person name="Ghosh W."/>
            <person name="George A."/>
            <person name="Agarwal A."/>
            <person name="Raj P."/>
            <person name="Alam M."/>
            <person name="Pyne P."/>
            <person name="Das Gupta S.K."/>
        </authorList>
    </citation>
    <scope>NUCLEOTIDE SEQUENCE [LARGE SCALE GENOMIC DNA]</scope>
    <source>
        <strain evidence="1 2">WT001</strain>
    </source>
</reference>
<dbReference type="HOGENOM" id="CLU_2044704_0_0_4"/>
<proteinExistence type="predicted"/>
<evidence type="ECO:0000313" key="2">
    <source>
        <dbReference type="Proteomes" id="UP000005267"/>
    </source>
</evidence>
<accession>I3UEN9</accession>
<organism evidence="1 2">
    <name type="scientific">Advenella kashmirensis (strain DSM 17095 / LMG 22695 / WT001)</name>
    <name type="common">Tetrathiobacter kashmirensis</name>
    <dbReference type="NCBI Taxonomy" id="1036672"/>
    <lineage>
        <taxon>Bacteria</taxon>
        <taxon>Pseudomonadati</taxon>
        <taxon>Pseudomonadota</taxon>
        <taxon>Betaproteobacteria</taxon>
        <taxon>Burkholderiales</taxon>
        <taxon>Alcaligenaceae</taxon>
    </lineage>
</organism>
<protein>
    <submittedName>
        <fullName evidence="1">Uncharacterized protein</fullName>
    </submittedName>
</protein>
<evidence type="ECO:0000313" key="1">
    <source>
        <dbReference type="EMBL" id="AFK63477.1"/>
    </source>
</evidence>
<reference evidence="2" key="2">
    <citation type="journal article" date="2013" name="PLoS ONE">
        <title>Genome implosion elicits host-confinement in Alcaligenaceae: evidence from the comparative genomics of Tetrathiobacter kashmirensis, a pathogen in the making.</title>
        <authorList>
            <person name="Ghosh W."/>
            <person name="Alam M."/>
            <person name="Roy C."/>
            <person name="Pyne P."/>
            <person name="George A."/>
            <person name="Chakraborty R."/>
            <person name="Majumder S."/>
            <person name="Agarwal A."/>
            <person name="Chakraborty S."/>
            <person name="Majumdar S."/>
            <person name="Gupta S.K."/>
        </authorList>
    </citation>
    <scope>NUCLEOTIDE SEQUENCE [LARGE SCALE GENOMIC DNA]</scope>
    <source>
        <strain evidence="2">WT001</strain>
    </source>
</reference>
<dbReference type="RefSeq" id="WP_014751568.1">
    <property type="nucleotide sequence ID" value="NC_017964.1"/>
</dbReference>
<dbReference type="EMBL" id="CP003555">
    <property type="protein sequence ID" value="AFK63477.1"/>
    <property type="molecule type" value="Genomic_DNA"/>
</dbReference>
<sequence length="120" mass="14175">MRSENNLLPFFSNEVSKRHAYRLLLMPLVMPIAGYCDENRTQMRLRVRERSGPRELSDQHIKKPGNLMTMSSYAISLRTLSARIDRRNCWGINDEWHIYSLIHCTLILTASHFYVNKLCY</sequence>
<keyword evidence="2" id="KW-1185">Reference proteome</keyword>